<keyword evidence="5 8" id="KW-1133">Transmembrane helix</keyword>
<name>A0A2M8QDE0_9CHLR</name>
<feature type="transmembrane region" description="Helical" evidence="8">
    <location>
        <begin position="50"/>
        <end position="70"/>
    </location>
</feature>
<dbReference type="PANTHER" id="PTHR22926:SF3">
    <property type="entry name" value="UNDECAPRENYL-PHOSPHATE ALPHA-N-ACETYLGLUCOSAMINYL 1-PHOSPHATE TRANSFERASE"/>
    <property type="match status" value="1"/>
</dbReference>
<dbReference type="GO" id="GO:0009103">
    <property type="term" value="P:lipopolysaccharide biosynthetic process"/>
    <property type="evidence" value="ECO:0007669"/>
    <property type="project" value="TreeGrafter"/>
</dbReference>
<evidence type="ECO:0000313" key="10">
    <source>
        <dbReference type="Proteomes" id="UP000230790"/>
    </source>
</evidence>
<keyword evidence="7" id="KW-0479">Metal-binding</keyword>
<feature type="transmembrane region" description="Helical" evidence="8">
    <location>
        <begin position="6"/>
        <end position="29"/>
    </location>
</feature>
<dbReference type="PANTHER" id="PTHR22926">
    <property type="entry name" value="PHOSPHO-N-ACETYLMURAMOYL-PENTAPEPTIDE-TRANSFERASE"/>
    <property type="match status" value="1"/>
</dbReference>
<evidence type="ECO:0000256" key="5">
    <source>
        <dbReference type="ARBA" id="ARBA00022989"/>
    </source>
</evidence>
<keyword evidence="7" id="KW-0460">Magnesium</keyword>
<evidence type="ECO:0000256" key="7">
    <source>
        <dbReference type="PIRSR" id="PIRSR600715-1"/>
    </source>
</evidence>
<dbReference type="GO" id="GO:0016780">
    <property type="term" value="F:phosphotransferase activity, for other substituted phosphate groups"/>
    <property type="evidence" value="ECO:0007669"/>
    <property type="project" value="InterPro"/>
</dbReference>
<feature type="transmembrane region" description="Helical" evidence="8">
    <location>
        <begin position="327"/>
        <end position="346"/>
    </location>
</feature>
<comment type="cofactor">
    <cofactor evidence="7">
        <name>Mg(2+)</name>
        <dbReference type="ChEBI" id="CHEBI:18420"/>
    </cofactor>
</comment>
<evidence type="ECO:0000256" key="4">
    <source>
        <dbReference type="ARBA" id="ARBA00022692"/>
    </source>
</evidence>
<dbReference type="AlphaFoldDB" id="A0A2M8QDE0"/>
<keyword evidence="3 9" id="KW-0808">Transferase</keyword>
<evidence type="ECO:0000256" key="2">
    <source>
        <dbReference type="ARBA" id="ARBA00022475"/>
    </source>
</evidence>
<keyword evidence="4 8" id="KW-0812">Transmembrane</keyword>
<proteinExistence type="predicted"/>
<keyword evidence="6 8" id="KW-0472">Membrane</keyword>
<dbReference type="EMBL" id="PGTN01000034">
    <property type="protein sequence ID" value="PJF47821.1"/>
    <property type="molecule type" value="Genomic_DNA"/>
</dbReference>
<feature type="transmembrane region" description="Helical" evidence="8">
    <location>
        <begin position="202"/>
        <end position="221"/>
    </location>
</feature>
<protein>
    <submittedName>
        <fullName evidence="9">Undecaprenyl/decaprenyl-phosphate alpha-N-acetylglucosaminyl 1-phosphate transferase</fullName>
    </submittedName>
</protein>
<dbReference type="Proteomes" id="UP000230790">
    <property type="component" value="Unassembled WGS sequence"/>
</dbReference>
<comment type="caution">
    <text evidence="9">The sequence shown here is derived from an EMBL/GenBank/DDBJ whole genome shotgun (WGS) entry which is preliminary data.</text>
</comment>
<dbReference type="Pfam" id="PF00953">
    <property type="entry name" value="Glycos_transf_4"/>
    <property type="match status" value="1"/>
</dbReference>
<evidence type="ECO:0000313" key="9">
    <source>
        <dbReference type="EMBL" id="PJF47821.1"/>
    </source>
</evidence>
<evidence type="ECO:0000256" key="1">
    <source>
        <dbReference type="ARBA" id="ARBA00004651"/>
    </source>
</evidence>
<keyword evidence="2" id="KW-1003">Cell membrane</keyword>
<gene>
    <name evidence="9" type="ORF">CUN48_06720</name>
</gene>
<dbReference type="InterPro" id="IPR000715">
    <property type="entry name" value="Glycosyl_transferase_4"/>
</dbReference>
<feature type="transmembrane region" description="Helical" evidence="8">
    <location>
        <begin position="177"/>
        <end position="196"/>
    </location>
</feature>
<dbReference type="GO" id="GO:0005886">
    <property type="term" value="C:plasma membrane"/>
    <property type="evidence" value="ECO:0007669"/>
    <property type="project" value="UniProtKB-SubCell"/>
</dbReference>
<dbReference type="GO" id="GO:0071555">
    <property type="term" value="P:cell wall organization"/>
    <property type="evidence" value="ECO:0007669"/>
    <property type="project" value="TreeGrafter"/>
</dbReference>
<reference evidence="9 10" key="1">
    <citation type="submission" date="2017-11" db="EMBL/GenBank/DDBJ databases">
        <title>Evolution of Phototrophy in the Chloroflexi Phylum Driven by Horizontal Gene Transfer.</title>
        <authorList>
            <person name="Ward L.M."/>
            <person name="Hemp J."/>
            <person name="Shih P.M."/>
            <person name="Mcglynn S.E."/>
            <person name="Fischer W."/>
        </authorList>
    </citation>
    <scope>NUCLEOTIDE SEQUENCE [LARGE SCALE GENOMIC DNA]</scope>
    <source>
        <strain evidence="9">JP3_7</strain>
    </source>
</reference>
<organism evidence="9 10">
    <name type="scientific">Candidatus Thermofonsia Clade 3 bacterium</name>
    <dbReference type="NCBI Taxonomy" id="2364212"/>
    <lineage>
        <taxon>Bacteria</taxon>
        <taxon>Bacillati</taxon>
        <taxon>Chloroflexota</taxon>
        <taxon>Candidatus Thermofontia</taxon>
        <taxon>Candidatus Thermofonsia Clade 3</taxon>
    </lineage>
</organism>
<sequence length="362" mass="38188">MPLAASLATWLIAFIASLALTALAIRLGLYLGIADEPGGRRRHARRTSRLGVIPLFGAFTLAALVSRSFGVPSLDPKEGLRFAGLIAGGGAMFALAIADDKFNLSPRMQLGLQAFAALVAITSQIFIERFTNPFTRREVVLTAPEVFGPIAGYGVVVGLSLFWFLGMMNTVNFLDGVDGLASTVGVIAASVVAIHMWREGQYSVALLPIALIGTLLGFLVFNRPPARIFLGGGAIYLGYVLACIGIIGGAKIALLLLVMGLPIADVLWQILDRVRRGHSPAASDRGHLHLRLVDQGWPTARIVALYAGACALLGGSALLPLSPLAKLITLTALLVGVIVVMARLSTTRESQRTVRMASSGGE</sequence>
<dbReference type="GO" id="GO:0046872">
    <property type="term" value="F:metal ion binding"/>
    <property type="evidence" value="ECO:0007669"/>
    <property type="project" value="UniProtKB-KW"/>
</dbReference>
<feature type="transmembrane region" description="Helical" evidence="8">
    <location>
        <begin position="302"/>
        <end position="321"/>
    </location>
</feature>
<feature type="transmembrane region" description="Helical" evidence="8">
    <location>
        <begin position="110"/>
        <end position="127"/>
    </location>
</feature>
<dbReference type="CDD" id="cd06853">
    <property type="entry name" value="GT_WecA_like"/>
    <property type="match status" value="1"/>
</dbReference>
<evidence type="ECO:0000256" key="3">
    <source>
        <dbReference type="ARBA" id="ARBA00022679"/>
    </source>
</evidence>
<feature type="transmembrane region" description="Helical" evidence="8">
    <location>
        <begin position="82"/>
        <end position="98"/>
    </location>
</feature>
<comment type="subcellular location">
    <subcellularLocation>
        <location evidence="1">Cell membrane</location>
        <topology evidence="1">Multi-pass membrane protein</topology>
    </subcellularLocation>
</comment>
<feature type="transmembrane region" description="Helical" evidence="8">
    <location>
        <begin position="228"/>
        <end position="247"/>
    </location>
</feature>
<feature type="transmembrane region" description="Helical" evidence="8">
    <location>
        <begin position="147"/>
        <end position="165"/>
    </location>
</feature>
<feature type="transmembrane region" description="Helical" evidence="8">
    <location>
        <begin position="253"/>
        <end position="271"/>
    </location>
</feature>
<feature type="binding site" evidence="7">
    <location>
        <position position="172"/>
    </location>
    <ligand>
        <name>Mg(2+)</name>
        <dbReference type="ChEBI" id="CHEBI:18420"/>
    </ligand>
</feature>
<accession>A0A2M8QDE0</accession>
<evidence type="ECO:0000256" key="8">
    <source>
        <dbReference type="SAM" id="Phobius"/>
    </source>
</evidence>
<evidence type="ECO:0000256" key="6">
    <source>
        <dbReference type="ARBA" id="ARBA00023136"/>
    </source>
</evidence>
<dbReference type="GO" id="GO:0044038">
    <property type="term" value="P:cell wall macromolecule biosynthetic process"/>
    <property type="evidence" value="ECO:0007669"/>
    <property type="project" value="TreeGrafter"/>
</dbReference>